<dbReference type="InterPro" id="IPR025955">
    <property type="entry name" value="TraC/Conjuga_ATPase"/>
</dbReference>
<protein>
    <submittedName>
        <fullName evidence="2">Type IV secretory protein VirB4</fullName>
    </submittedName>
</protein>
<dbReference type="InterPro" id="IPR022303">
    <property type="entry name" value="Conjug_Trfer_ATPase"/>
</dbReference>
<dbReference type="AlphaFoldDB" id="A0A0W0VWD6"/>
<accession>A0A0W0VWD6</accession>
<sequence>MKQRILQLGNWLMGETNPKAVSEKAVKARYQDMTLSLPDHLAIVDFCDKTNVFLLNDGLSVGSGFELASIPTEAASPEYLSALFQKIKETFTSVVPLEKEDPWIMQIYVNDDYSLKPVLHHIKRTIEPAIAETSFTQDYLKRLNDLFYKMTRPKGLFIDPKTDSPYRGRRRRVRVLFYRLYRSAKPSREQALIEHQEVLTQIESKLKSPGLELKRLAGKDYYYWWVRWFNPKPALTGGDVDALLHQFPYPKAKRAANFNLSQSVFFTQAQSKAQGFLFDGLHHRILYVDGLREAPEIGLFSREKPQANPKHRYALIDKLPEGAIYTLQVVFSDDLSLDAHLRRLEKGIVGTSLKPQQVKNDIKSARDELAIGNRLFWVNQAVFYRADSEGEANRMEKELKDLFNEAKMPLIASTYDLHPLNSYLNALPFNFIPQFARAHLRFDRLMYASELAALLPVYGRNQGAKHLPCFTFFNRLGEPVLFDVLHPDFITQNSHLALFANSGGGKSVATGWMINSLMAIKDARIVLFEMGNSFDRMLIHAKAYGKKTKQLLLSNKKEEAVPLNPFCEAYKAIPEISEQLTEEEANSLAKKMMELQSGLAEKANPAELACNDSSRNYLAELALALRTMITEANVLEEEQFTLADETLLIEVLNDAILTSFKENVPQMLTEHVVLAFARRLNRETVPRKKDRLLDFHDRLKSYVINSSKARFFNVPTEPLDDFDIFHIDISAIKDDPGKLALVMVSLLPRILAIAEATQNDNRPTFLFIDESHLQFQIPSVVTSCLLIAKVARKLGLWLVAITQNVNDMNSEKATKILSLIETWILLGLDEKEISDVKRFKQLSPQEEALIRDIDSPKGLYAEAVLLGSRYQGLFRVIPPRYLLALLMNEKTEKAERNQLEKDHDVLKAAELLAERLENKPQQAIDARAFYED</sequence>
<dbReference type="InterPro" id="IPR051162">
    <property type="entry name" value="T4SS_component"/>
</dbReference>
<name>A0A0W0VWD6_9GAMM</name>
<evidence type="ECO:0000259" key="1">
    <source>
        <dbReference type="Pfam" id="PF01935"/>
    </source>
</evidence>
<dbReference type="RefSeq" id="WP_058453484.1">
    <property type="nucleotide sequence ID" value="NZ_CAAAIB010000008.1"/>
</dbReference>
<dbReference type="Pfam" id="PF01935">
    <property type="entry name" value="DUF87"/>
    <property type="match status" value="1"/>
</dbReference>
<dbReference type="InterPro" id="IPR002789">
    <property type="entry name" value="HerA_central"/>
</dbReference>
<dbReference type="NCBIfam" id="TIGR03744">
    <property type="entry name" value="traC_PFL_4706"/>
    <property type="match status" value="1"/>
</dbReference>
<dbReference type="PATRIC" id="fig|466.6.peg.2995"/>
<dbReference type="Pfam" id="PF11130">
    <property type="entry name" value="TraC_F_IV"/>
    <property type="match status" value="1"/>
</dbReference>
<dbReference type="EMBL" id="LNYL01000051">
    <property type="protein sequence ID" value="KTD23926.1"/>
    <property type="molecule type" value="Genomic_DNA"/>
</dbReference>
<proteinExistence type="predicted"/>
<dbReference type="SUPFAM" id="SSF52540">
    <property type="entry name" value="P-loop containing nucleoside triphosphate hydrolases"/>
    <property type="match status" value="1"/>
</dbReference>
<reference evidence="2 3" key="1">
    <citation type="submission" date="2015-11" db="EMBL/GenBank/DDBJ databases">
        <title>Genomic analysis of 38 Legionella species identifies large and diverse effector repertoires.</title>
        <authorList>
            <person name="Burstein D."/>
            <person name="Amaro F."/>
            <person name="Zusman T."/>
            <person name="Lifshitz Z."/>
            <person name="Cohen O."/>
            <person name="Gilbert J.A."/>
            <person name="Pupko T."/>
            <person name="Shuman H.A."/>
            <person name="Segal G."/>
        </authorList>
    </citation>
    <scope>NUCLEOTIDE SEQUENCE [LARGE SCALE GENOMIC DNA]</scope>
    <source>
        <strain evidence="2 3">PX-1-G2-E2</strain>
    </source>
</reference>
<organism evidence="2 3">
    <name type="scientific">Legionella maceachernii</name>
    <dbReference type="NCBI Taxonomy" id="466"/>
    <lineage>
        <taxon>Bacteria</taxon>
        <taxon>Pseudomonadati</taxon>
        <taxon>Pseudomonadota</taxon>
        <taxon>Gammaproteobacteria</taxon>
        <taxon>Legionellales</taxon>
        <taxon>Legionellaceae</taxon>
        <taxon>Legionella</taxon>
    </lineage>
</organism>
<evidence type="ECO:0000313" key="3">
    <source>
        <dbReference type="Proteomes" id="UP000054908"/>
    </source>
</evidence>
<dbReference type="Gene3D" id="3.40.50.300">
    <property type="entry name" value="P-loop containing nucleotide triphosphate hydrolases"/>
    <property type="match status" value="2"/>
</dbReference>
<keyword evidence="3" id="KW-1185">Reference proteome</keyword>
<dbReference type="PANTHER" id="PTHR30121:SF6">
    <property type="entry name" value="SLR6007 PROTEIN"/>
    <property type="match status" value="1"/>
</dbReference>
<comment type="caution">
    <text evidence="2">The sequence shown here is derived from an EMBL/GenBank/DDBJ whole genome shotgun (WGS) entry which is preliminary data.</text>
</comment>
<gene>
    <name evidence="2" type="primary">virB4</name>
    <name evidence="2" type="ORF">Lmac_2799</name>
</gene>
<feature type="domain" description="Helicase HerA central" evidence="1">
    <location>
        <begin position="494"/>
        <end position="552"/>
    </location>
</feature>
<dbReference type="Proteomes" id="UP000054908">
    <property type="component" value="Unassembled WGS sequence"/>
</dbReference>
<dbReference type="PANTHER" id="PTHR30121">
    <property type="entry name" value="UNCHARACTERIZED PROTEIN YJGR-RELATED"/>
    <property type="match status" value="1"/>
</dbReference>
<evidence type="ECO:0000313" key="2">
    <source>
        <dbReference type="EMBL" id="KTD23926.1"/>
    </source>
</evidence>
<dbReference type="InterPro" id="IPR027417">
    <property type="entry name" value="P-loop_NTPase"/>
</dbReference>
<dbReference type="STRING" id="466.Lmac_2799"/>
<dbReference type="OrthoDB" id="5555485at2"/>